<dbReference type="InterPro" id="IPR036909">
    <property type="entry name" value="Cyt_c-like_dom_sf"/>
</dbReference>
<evidence type="ECO:0000313" key="8">
    <source>
        <dbReference type="Proteomes" id="UP001243846"/>
    </source>
</evidence>
<keyword evidence="1 4" id="KW-0349">Heme</keyword>
<feature type="chain" id="PRO_5045251358" evidence="5">
    <location>
        <begin position="25"/>
        <end position="111"/>
    </location>
</feature>
<protein>
    <submittedName>
        <fullName evidence="7">Cytochrome c</fullName>
    </submittedName>
</protein>
<evidence type="ECO:0000313" key="7">
    <source>
        <dbReference type="EMBL" id="MDN3712926.1"/>
    </source>
</evidence>
<organism evidence="7 8">
    <name type="scientific">Paracoccus cavernae</name>
    <dbReference type="NCBI Taxonomy" id="1571207"/>
    <lineage>
        <taxon>Bacteria</taxon>
        <taxon>Pseudomonadati</taxon>
        <taxon>Pseudomonadota</taxon>
        <taxon>Alphaproteobacteria</taxon>
        <taxon>Rhodobacterales</taxon>
        <taxon>Paracoccaceae</taxon>
        <taxon>Paracoccus</taxon>
    </lineage>
</organism>
<feature type="domain" description="Cytochrome c" evidence="6">
    <location>
        <begin position="35"/>
        <end position="105"/>
    </location>
</feature>
<evidence type="ECO:0000259" key="6">
    <source>
        <dbReference type="PROSITE" id="PS51007"/>
    </source>
</evidence>
<dbReference type="PROSITE" id="PS51007">
    <property type="entry name" value="CYTC"/>
    <property type="match status" value="1"/>
</dbReference>
<accession>A0ABT8DAL6</accession>
<dbReference type="EMBL" id="JAUFRC010000001">
    <property type="protein sequence ID" value="MDN3712926.1"/>
    <property type="molecule type" value="Genomic_DNA"/>
</dbReference>
<evidence type="ECO:0000256" key="4">
    <source>
        <dbReference type="PROSITE-ProRule" id="PRU00433"/>
    </source>
</evidence>
<evidence type="ECO:0000256" key="1">
    <source>
        <dbReference type="ARBA" id="ARBA00022617"/>
    </source>
</evidence>
<dbReference type="Proteomes" id="UP001243846">
    <property type="component" value="Unassembled WGS sequence"/>
</dbReference>
<keyword evidence="8" id="KW-1185">Reference proteome</keyword>
<dbReference type="InterPro" id="IPR009056">
    <property type="entry name" value="Cyt_c-like_dom"/>
</dbReference>
<keyword evidence="3 4" id="KW-0408">Iron</keyword>
<evidence type="ECO:0000256" key="5">
    <source>
        <dbReference type="SAM" id="SignalP"/>
    </source>
</evidence>
<feature type="signal peptide" evidence="5">
    <location>
        <begin position="1"/>
        <end position="24"/>
    </location>
</feature>
<reference evidence="8" key="1">
    <citation type="journal article" date="2019" name="Int. J. Syst. Evol. Microbiol.">
        <title>The Global Catalogue of Microorganisms (GCM) 10K type strain sequencing project: providing services to taxonomists for standard genome sequencing and annotation.</title>
        <authorList>
            <consortium name="The Broad Institute Genomics Platform"/>
            <consortium name="The Broad Institute Genome Sequencing Center for Infectious Disease"/>
            <person name="Wu L."/>
            <person name="Ma J."/>
        </authorList>
    </citation>
    <scope>NUCLEOTIDE SEQUENCE [LARGE SCALE GENOMIC DNA]</scope>
    <source>
        <strain evidence="8">CECT 8482</strain>
    </source>
</reference>
<comment type="caution">
    <text evidence="7">The sequence shown here is derived from an EMBL/GenBank/DDBJ whole genome shotgun (WGS) entry which is preliminary data.</text>
</comment>
<keyword evidence="5" id="KW-0732">Signal</keyword>
<proteinExistence type="predicted"/>
<dbReference type="Pfam" id="PF13442">
    <property type="entry name" value="Cytochrome_CBB3"/>
    <property type="match status" value="1"/>
</dbReference>
<dbReference type="Gene3D" id="1.10.760.10">
    <property type="entry name" value="Cytochrome c-like domain"/>
    <property type="match status" value="1"/>
</dbReference>
<dbReference type="SUPFAM" id="SSF46626">
    <property type="entry name" value="Cytochrome c"/>
    <property type="match status" value="1"/>
</dbReference>
<keyword evidence="2 4" id="KW-0479">Metal-binding</keyword>
<evidence type="ECO:0000256" key="3">
    <source>
        <dbReference type="ARBA" id="ARBA00023004"/>
    </source>
</evidence>
<sequence>MTKLAPRHLLAAAALALSATAVGAQDVPARLDDIKEFASGQEAWEKVCARCHLSGVGPDLSLVEYDVDTLRFFVRNGQLAMPAFPESAIDDATLAGIADYVAQNIYKGDAQ</sequence>
<name>A0ABT8DAL6_9RHOB</name>
<evidence type="ECO:0000256" key="2">
    <source>
        <dbReference type="ARBA" id="ARBA00022723"/>
    </source>
</evidence>
<dbReference type="RefSeq" id="WP_377687486.1">
    <property type="nucleotide sequence ID" value="NZ_JBHMDZ010000045.1"/>
</dbReference>
<gene>
    <name evidence="7" type="ORF">QWZ10_16360</name>
</gene>